<dbReference type="EMBL" id="JACHFC010000010">
    <property type="protein sequence ID" value="MBB6208532.1"/>
    <property type="molecule type" value="Genomic_DNA"/>
</dbReference>
<comment type="caution">
    <text evidence="2">The sequence shown here is derived from an EMBL/GenBank/DDBJ whole genome shotgun (WGS) entry which is preliminary data.</text>
</comment>
<dbReference type="AlphaFoldDB" id="A0A7W9ZDB1"/>
<dbReference type="InterPro" id="IPR008421">
    <property type="entry name" value="Borrelia_lipoprotein_PFam54/60"/>
</dbReference>
<name>A0A7W9ZDB1_9SPIR</name>
<keyword evidence="1" id="KW-0732">Signal</keyword>
<dbReference type="Proteomes" id="UP000575983">
    <property type="component" value="Unassembled WGS sequence"/>
</dbReference>
<evidence type="ECO:0000313" key="3">
    <source>
        <dbReference type="EMBL" id="MBB6208532.1"/>
    </source>
</evidence>
<accession>A0A7W9ZDB1</accession>
<dbReference type="EMBL" id="JACHFC010000010">
    <property type="protein sequence ID" value="MBB6208527.1"/>
    <property type="molecule type" value="Genomic_DNA"/>
</dbReference>
<evidence type="ECO:0008006" key="5">
    <source>
        <dbReference type="Google" id="ProtNLM"/>
    </source>
</evidence>
<evidence type="ECO:0000313" key="2">
    <source>
        <dbReference type="EMBL" id="MBB6208527.1"/>
    </source>
</evidence>
<reference evidence="2 4" key="1">
    <citation type="submission" date="2020-08" db="EMBL/GenBank/DDBJ databases">
        <title>Genomic Encyclopedia of Type Strains, Phase IV (KMG-IV): sequencing the most valuable type-strain genomes for metagenomic binning, comparative biology and taxonomic classification.</title>
        <authorList>
            <person name="Goeker M."/>
        </authorList>
    </citation>
    <scope>NUCLEOTIDE SEQUENCE [LARGE SCALE GENOMIC DNA]</scope>
    <source>
        <strain evidence="2 4">DSM 17992</strain>
    </source>
</reference>
<protein>
    <recommendedName>
        <fullName evidence="5">Antigen, P35</fullName>
    </recommendedName>
</protein>
<dbReference type="NCBIfam" id="NF033730">
    <property type="entry name" value="borfam54_3"/>
    <property type="match status" value="1"/>
</dbReference>
<organism evidence="2 4">
    <name type="scientific">Borreliella lanei</name>
    <dbReference type="NCBI Taxonomy" id="373540"/>
    <lineage>
        <taxon>Bacteria</taxon>
        <taxon>Pseudomonadati</taxon>
        <taxon>Spirochaetota</taxon>
        <taxon>Spirochaetia</taxon>
        <taxon>Spirochaetales</taxon>
        <taxon>Borreliaceae</taxon>
        <taxon>Borreliella</taxon>
    </lineage>
</organism>
<sequence length="287" mass="33837">MKKNTIWKILKLFQITLLFSCSLYSKSNNTEATSELQPNPIEVKNSGIKKNIQNLQQSQFLKNEKEEIIKKIAQEFDENEKLINKIGPNIEMFTQKINTDIQKIEPTDQFRVNKTTFPEKKDMNIDFMLKDNRLRRLFYSSLNYDENKIKKLATILAQTSSSNGDHYRLIGLIFWTGFKIQEAFENAVNLLTKNEQRRLIFNFRTKTIKEIQENFEKLIQERNSWIKTVDNIIDEYDKNTGGCRSDGKILGEVIRIRHEYELNSDKSIQILNNIETPLKTCCDHIHY</sequence>
<dbReference type="RefSeq" id="WP_184107905.1">
    <property type="nucleotide sequence ID" value="NZ_CP124053.1"/>
</dbReference>
<evidence type="ECO:0000313" key="4">
    <source>
        <dbReference type="Proteomes" id="UP000575983"/>
    </source>
</evidence>
<proteinExistence type="predicted"/>
<feature type="chain" id="PRO_5044661851" description="Antigen, P35" evidence="1">
    <location>
        <begin position="28"/>
        <end position="287"/>
    </location>
</feature>
<feature type="signal peptide" evidence="1">
    <location>
        <begin position="1"/>
        <end position="27"/>
    </location>
</feature>
<dbReference type="NCBIfam" id="NF033728">
    <property type="entry name" value="borfam54_1"/>
    <property type="match status" value="1"/>
</dbReference>
<dbReference type="Pfam" id="PF05714">
    <property type="entry name" value="PFam54_60"/>
    <property type="match status" value="1"/>
</dbReference>
<keyword evidence="4" id="KW-1185">Reference proteome</keyword>
<evidence type="ECO:0000256" key="1">
    <source>
        <dbReference type="SAM" id="SignalP"/>
    </source>
</evidence>
<gene>
    <name evidence="2" type="ORF">HNQ06_001057</name>
    <name evidence="3" type="ORF">HNQ06_001062</name>
</gene>
<dbReference type="NCBIfam" id="NF033729">
    <property type="entry name" value="borfam54_2"/>
    <property type="match status" value="1"/>
</dbReference>
<dbReference type="Gene3D" id="1.10.3160.10">
    <property type="entry name" value="Bbcrasp-1"/>
    <property type="match status" value="1"/>
</dbReference>